<dbReference type="Proteomes" id="UP001186944">
    <property type="component" value="Unassembled WGS sequence"/>
</dbReference>
<proteinExistence type="predicted"/>
<accession>A0AA88XVU7</accession>
<name>A0AA88XVU7_PINIB</name>
<evidence type="ECO:0000313" key="1">
    <source>
        <dbReference type="EMBL" id="KAK3088131.1"/>
    </source>
</evidence>
<reference evidence="1" key="1">
    <citation type="submission" date="2019-08" db="EMBL/GenBank/DDBJ databases">
        <title>The improved chromosome-level genome for the pearl oyster Pinctada fucata martensii using PacBio sequencing and Hi-C.</title>
        <authorList>
            <person name="Zheng Z."/>
        </authorList>
    </citation>
    <scope>NUCLEOTIDE SEQUENCE</scope>
    <source>
        <strain evidence="1">ZZ-2019</strain>
        <tissue evidence="1">Adductor muscle</tissue>
    </source>
</reference>
<dbReference type="EMBL" id="VSWD01000011">
    <property type="protein sequence ID" value="KAK3088131.1"/>
    <property type="molecule type" value="Genomic_DNA"/>
</dbReference>
<sequence length="198" mass="23125">MFLVVGKSTPQNTYGYGSKRVAKHGIYGDCGCFHKPVGCPRLWYPQYNKACAPMDHWVNIPQKHTELEEVTNWRTATVEEVQRTPLETWNVRRTPVETWNFQKNQHGPHAVLKSKVHKKSVYNAKRKVKSLYTKTKKTYAKPVKKYRTKEVITYRKVKVEYIQCCPPLKFWFFDFPDFVDVSDANGNGAKTTNENFTK</sequence>
<evidence type="ECO:0000313" key="2">
    <source>
        <dbReference type="Proteomes" id="UP001186944"/>
    </source>
</evidence>
<protein>
    <submittedName>
        <fullName evidence="1">Uncharacterized protein</fullName>
    </submittedName>
</protein>
<keyword evidence="2" id="KW-1185">Reference proteome</keyword>
<organism evidence="1 2">
    <name type="scientific">Pinctada imbricata</name>
    <name type="common">Atlantic pearl-oyster</name>
    <name type="synonym">Pinctada martensii</name>
    <dbReference type="NCBI Taxonomy" id="66713"/>
    <lineage>
        <taxon>Eukaryota</taxon>
        <taxon>Metazoa</taxon>
        <taxon>Spiralia</taxon>
        <taxon>Lophotrochozoa</taxon>
        <taxon>Mollusca</taxon>
        <taxon>Bivalvia</taxon>
        <taxon>Autobranchia</taxon>
        <taxon>Pteriomorphia</taxon>
        <taxon>Pterioida</taxon>
        <taxon>Pterioidea</taxon>
        <taxon>Pteriidae</taxon>
        <taxon>Pinctada</taxon>
    </lineage>
</organism>
<gene>
    <name evidence="1" type="ORF">FSP39_015133</name>
</gene>
<comment type="caution">
    <text evidence="1">The sequence shown here is derived from an EMBL/GenBank/DDBJ whole genome shotgun (WGS) entry which is preliminary data.</text>
</comment>
<dbReference type="AlphaFoldDB" id="A0AA88XVU7"/>